<organism evidence="1 2">
    <name type="scientific">Streptomyces osmaniensis</name>
    <dbReference type="NCBI Taxonomy" id="593134"/>
    <lineage>
        <taxon>Bacteria</taxon>
        <taxon>Bacillati</taxon>
        <taxon>Actinomycetota</taxon>
        <taxon>Actinomycetes</taxon>
        <taxon>Kitasatosporales</taxon>
        <taxon>Streptomycetaceae</taxon>
        <taxon>Streptomyces</taxon>
    </lineage>
</organism>
<evidence type="ECO:0000313" key="1">
    <source>
        <dbReference type="EMBL" id="GAA3591473.1"/>
    </source>
</evidence>
<comment type="caution">
    <text evidence="1">The sequence shown here is derived from an EMBL/GenBank/DDBJ whole genome shotgun (WGS) entry which is preliminary data.</text>
</comment>
<dbReference type="RefSeq" id="WP_346186395.1">
    <property type="nucleotide sequence ID" value="NZ_BAABCE010000027.1"/>
</dbReference>
<accession>A0ABP6YUD5</accession>
<evidence type="ECO:0000313" key="2">
    <source>
        <dbReference type="Proteomes" id="UP001500707"/>
    </source>
</evidence>
<protein>
    <submittedName>
        <fullName evidence="1">Uncharacterized protein</fullName>
    </submittedName>
</protein>
<sequence>MTSKTATNGWAALEKRLNTLPKPTSTLKLCADADVRDRYLAAKQAHARTDESLKALPADAEADAKKLLQSRAVETAAALEAATAEYDQATVTLTFQALERGQLQTLLDEHPPTEEDEEKGADFHFDTFAPELIAAASVDGMPAEYAANALKTWSLSDSDDLWAAAWSVQRRKRSDLGKG</sequence>
<reference evidence="2" key="1">
    <citation type="journal article" date="2019" name="Int. J. Syst. Evol. Microbiol.">
        <title>The Global Catalogue of Microorganisms (GCM) 10K type strain sequencing project: providing services to taxonomists for standard genome sequencing and annotation.</title>
        <authorList>
            <consortium name="The Broad Institute Genomics Platform"/>
            <consortium name="The Broad Institute Genome Sequencing Center for Infectious Disease"/>
            <person name="Wu L."/>
            <person name="Ma J."/>
        </authorList>
    </citation>
    <scope>NUCLEOTIDE SEQUENCE [LARGE SCALE GENOMIC DNA]</scope>
    <source>
        <strain evidence="2">JCM 17656</strain>
    </source>
</reference>
<dbReference type="Proteomes" id="UP001500707">
    <property type="component" value="Unassembled WGS sequence"/>
</dbReference>
<proteinExistence type="predicted"/>
<keyword evidence="2" id="KW-1185">Reference proteome</keyword>
<name>A0ABP6YUD5_9ACTN</name>
<gene>
    <name evidence="1" type="ORF">GCM10022295_86390</name>
</gene>
<dbReference type="EMBL" id="BAABCE010000027">
    <property type="protein sequence ID" value="GAA3591473.1"/>
    <property type="molecule type" value="Genomic_DNA"/>
</dbReference>